<dbReference type="EMBL" id="BBPA01000047">
    <property type="protein sequence ID" value="GAL93799.1"/>
    <property type="molecule type" value="Genomic_DNA"/>
</dbReference>
<sequence>MNGKEIEKMFSLSDLRETKVYQEALEEGKEEVKKKKLDKSP</sequence>
<dbReference type="Proteomes" id="UP000030321">
    <property type="component" value="Unassembled WGS sequence"/>
</dbReference>
<proteinExistence type="predicted"/>
<evidence type="ECO:0000313" key="1">
    <source>
        <dbReference type="EMBL" id="GAL93799.1"/>
    </source>
</evidence>
<comment type="caution">
    <text evidence="1">The sequence shown here is derived from an EMBL/GenBank/DDBJ whole genome shotgun (WGS) entry which is preliminary data.</text>
</comment>
<protein>
    <submittedName>
        <fullName evidence="1">Uncharacterized protein</fullName>
    </submittedName>
</protein>
<gene>
    <name evidence="1" type="ORF">N44_03551</name>
</gene>
<name>A0A0A1VW22_MICAE</name>
<organism evidence="1 2">
    <name type="scientific">Microcystis aeruginosa NIES-44</name>
    <dbReference type="NCBI Taxonomy" id="449439"/>
    <lineage>
        <taxon>Bacteria</taxon>
        <taxon>Bacillati</taxon>
        <taxon>Cyanobacteriota</taxon>
        <taxon>Cyanophyceae</taxon>
        <taxon>Oscillatoriophycideae</taxon>
        <taxon>Chroococcales</taxon>
        <taxon>Microcystaceae</taxon>
        <taxon>Microcystis</taxon>
    </lineage>
</organism>
<accession>A0A0A1VW22</accession>
<evidence type="ECO:0000313" key="2">
    <source>
        <dbReference type="Proteomes" id="UP000030321"/>
    </source>
</evidence>
<reference evidence="2" key="1">
    <citation type="journal article" date="2015" name="Genome">
        <title>Whole Genome Sequence of the Non-Microcystin-Producing Microcystis aeruginosa Strain NIES-44.</title>
        <authorList>
            <person name="Okano K."/>
            <person name="Miyata N."/>
            <person name="Ozaki Y."/>
        </authorList>
    </citation>
    <scope>NUCLEOTIDE SEQUENCE [LARGE SCALE GENOMIC DNA]</scope>
    <source>
        <strain evidence="2">NIES-44</strain>
    </source>
</reference>
<dbReference type="AlphaFoldDB" id="A0A0A1VW22"/>